<accession>A0A164ESP2</accession>
<organism evidence="1 2">
    <name type="scientific">Daphnia magna</name>
    <dbReference type="NCBI Taxonomy" id="35525"/>
    <lineage>
        <taxon>Eukaryota</taxon>
        <taxon>Metazoa</taxon>
        <taxon>Ecdysozoa</taxon>
        <taxon>Arthropoda</taxon>
        <taxon>Crustacea</taxon>
        <taxon>Branchiopoda</taxon>
        <taxon>Diplostraca</taxon>
        <taxon>Cladocera</taxon>
        <taxon>Anomopoda</taxon>
        <taxon>Daphniidae</taxon>
        <taxon>Daphnia</taxon>
    </lineage>
</organism>
<name>A0A164ESP2_9CRUS</name>
<comment type="caution">
    <text evidence="1">The sequence shown here is derived from an EMBL/GenBank/DDBJ whole genome shotgun (WGS) entry which is preliminary data.</text>
</comment>
<dbReference type="AlphaFoldDB" id="A0A164ESP2"/>
<dbReference type="Proteomes" id="UP000076858">
    <property type="component" value="Unassembled WGS sequence"/>
</dbReference>
<evidence type="ECO:0000313" key="2">
    <source>
        <dbReference type="Proteomes" id="UP000076858"/>
    </source>
</evidence>
<evidence type="ECO:0000313" key="1">
    <source>
        <dbReference type="EMBL" id="KZR97091.1"/>
    </source>
</evidence>
<dbReference type="EMBL" id="LRGB01022669">
    <property type="protein sequence ID" value="KZR97091.1"/>
    <property type="molecule type" value="Genomic_DNA"/>
</dbReference>
<sequence>MTWTTSSDVAQLTGSLKHKFYKTLALNNPEETLTKEKETKTGRCRRLGDISSKWRTRRGRFIGSSTLTQE</sequence>
<protein>
    <submittedName>
        <fullName evidence="1">Uncharacterized protein</fullName>
    </submittedName>
</protein>
<proteinExistence type="predicted"/>
<feature type="non-terminal residue" evidence="1">
    <location>
        <position position="70"/>
    </location>
</feature>
<keyword evidence="2" id="KW-1185">Reference proteome</keyword>
<gene>
    <name evidence="1" type="ORF">APZ42_008234</name>
</gene>
<reference evidence="1 2" key="1">
    <citation type="submission" date="2016-03" db="EMBL/GenBank/DDBJ databases">
        <title>EvidentialGene: Evidence-directed Construction of Genes on Genomes.</title>
        <authorList>
            <person name="Gilbert D.G."/>
            <person name="Choi J.-H."/>
            <person name="Mockaitis K."/>
            <person name="Colbourne J."/>
            <person name="Pfrender M."/>
        </authorList>
    </citation>
    <scope>NUCLEOTIDE SEQUENCE [LARGE SCALE GENOMIC DNA]</scope>
    <source>
        <strain evidence="1 2">Xinb3</strain>
        <tissue evidence="1">Complete organism</tissue>
    </source>
</reference>